<evidence type="ECO:0000313" key="3">
    <source>
        <dbReference type="Proteomes" id="UP000765509"/>
    </source>
</evidence>
<reference evidence="2" key="1">
    <citation type="submission" date="2021-03" db="EMBL/GenBank/DDBJ databases">
        <title>Draft genome sequence of rust myrtle Austropuccinia psidii MF-1, a brazilian biotype.</title>
        <authorList>
            <person name="Quecine M.C."/>
            <person name="Pachon D.M.R."/>
            <person name="Bonatelli M.L."/>
            <person name="Correr F.H."/>
            <person name="Franceschini L.M."/>
            <person name="Leite T.F."/>
            <person name="Margarido G.R.A."/>
            <person name="Almeida C.A."/>
            <person name="Ferrarezi J.A."/>
            <person name="Labate C.A."/>
        </authorList>
    </citation>
    <scope>NUCLEOTIDE SEQUENCE</scope>
    <source>
        <strain evidence="2">MF-1</strain>
    </source>
</reference>
<dbReference type="Proteomes" id="UP000765509">
    <property type="component" value="Unassembled WGS sequence"/>
</dbReference>
<dbReference type="EMBL" id="AVOT02084562">
    <property type="protein sequence ID" value="MBW0569540.1"/>
    <property type="molecule type" value="Genomic_DNA"/>
</dbReference>
<protein>
    <submittedName>
        <fullName evidence="2">Uncharacterized protein</fullName>
    </submittedName>
</protein>
<evidence type="ECO:0000313" key="2">
    <source>
        <dbReference type="EMBL" id="MBW0569540.1"/>
    </source>
</evidence>
<gene>
    <name evidence="2" type="ORF">O181_109255</name>
</gene>
<evidence type="ECO:0000256" key="1">
    <source>
        <dbReference type="SAM" id="MobiDB-lite"/>
    </source>
</evidence>
<organism evidence="2 3">
    <name type="scientific">Austropuccinia psidii MF-1</name>
    <dbReference type="NCBI Taxonomy" id="1389203"/>
    <lineage>
        <taxon>Eukaryota</taxon>
        <taxon>Fungi</taxon>
        <taxon>Dikarya</taxon>
        <taxon>Basidiomycota</taxon>
        <taxon>Pucciniomycotina</taxon>
        <taxon>Pucciniomycetes</taxon>
        <taxon>Pucciniales</taxon>
        <taxon>Sphaerophragmiaceae</taxon>
        <taxon>Austropuccinia</taxon>
    </lineage>
</organism>
<dbReference type="AlphaFoldDB" id="A0A9Q3PQD8"/>
<feature type="compositionally biased region" description="Basic residues" evidence="1">
    <location>
        <begin position="1"/>
        <end position="13"/>
    </location>
</feature>
<accession>A0A9Q3PQD8</accession>
<proteinExistence type="predicted"/>
<feature type="region of interest" description="Disordered" evidence="1">
    <location>
        <begin position="1"/>
        <end position="20"/>
    </location>
</feature>
<name>A0A9Q3PQD8_9BASI</name>
<keyword evidence="3" id="KW-1185">Reference proteome</keyword>
<sequence length="138" mass="16189">MNRHITMGKKKQKKSSDEMYQMSTHEPLEELMNEFRQGQLGTSLTSTQKLCLLKMLRKNKPAFSIGEEPLGKIRGHDIEFYLYVEGRYPPMLRRPSYPASVETWKEIEKHINELPDMNVIRKKGHNEILQINTPVFIT</sequence>
<comment type="caution">
    <text evidence="2">The sequence shown here is derived from an EMBL/GenBank/DDBJ whole genome shotgun (WGS) entry which is preliminary data.</text>
</comment>